<evidence type="ECO:0000313" key="2">
    <source>
        <dbReference type="EMBL" id="JAD94408.1"/>
    </source>
</evidence>
<dbReference type="AlphaFoldDB" id="A0A0A9E5U6"/>
<organism evidence="2">
    <name type="scientific">Arundo donax</name>
    <name type="common">Giant reed</name>
    <name type="synonym">Donax arundinaceus</name>
    <dbReference type="NCBI Taxonomy" id="35708"/>
    <lineage>
        <taxon>Eukaryota</taxon>
        <taxon>Viridiplantae</taxon>
        <taxon>Streptophyta</taxon>
        <taxon>Embryophyta</taxon>
        <taxon>Tracheophyta</taxon>
        <taxon>Spermatophyta</taxon>
        <taxon>Magnoliopsida</taxon>
        <taxon>Liliopsida</taxon>
        <taxon>Poales</taxon>
        <taxon>Poaceae</taxon>
        <taxon>PACMAD clade</taxon>
        <taxon>Arundinoideae</taxon>
        <taxon>Arundineae</taxon>
        <taxon>Arundo</taxon>
    </lineage>
</organism>
<feature type="region of interest" description="Disordered" evidence="1">
    <location>
        <begin position="15"/>
        <end position="50"/>
    </location>
</feature>
<sequence length="50" mass="5837">MRWCWRRRPRRRPEVARAPGWGSTRSLWRRSPAGSLGGASMRPRCRSPST</sequence>
<dbReference type="EMBL" id="GBRH01203487">
    <property type="protein sequence ID" value="JAD94408.1"/>
    <property type="molecule type" value="Transcribed_RNA"/>
</dbReference>
<protein>
    <submittedName>
        <fullName evidence="2">Uncharacterized protein</fullName>
    </submittedName>
</protein>
<reference evidence="2" key="2">
    <citation type="journal article" date="2015" name="Data Brief">
        <title>Shoot transcriptome of the giant reed, Arundo donax.</title>
        <authorList>
            <person name="Barrero R.A."/>
            <person name="Guerrero F.D."/>
            <person name="Moolhuijzen P."/>
            <person name="Goolsby J.A."/>
            <person name="Tidwell J."/>
            <person name="Bellgard S.E."/>
            <person name="Bellgard M.I."/>
        </authorList>
    </citation>
    <scope>NUCLEOTIDE SEQUENCE</scope>
    <source>
        <tissue evidence="2">Shoot tissue taken approximately 20 cm above the soil surface</tissue>
    </source>
</reference>
<reference evidence="2" key="1">
    <citation type="submission" date="2014-09" db="EMBL/GenBank/DDBJ databases">
        <authorList>
            <person name="Magalhaes I.L.F."/>
            <person name="Oliveira U."/>
            <person name="Santos F.R."/>
            <person name="Vidigal T.H.D.A."/>
            <person name="Brescovit A.D."/>
            <person name="Santos A.J."/>
        </authorList>
    </citation>
    <scope>NUCLEOTIDE SEQUENCE</scope>
    <source>
        <tissue evidence="2">Shoot tissue taken approximately 20 cm above the soil surface</tissue>
    </source>
</reference>
<evidence type="ECO:0000256" key="1">
    <source>
        <dbReference type="SAM" id="MobiDB-lite"/>
    </source>
</evidence>
<proteinExistence type="predicted"/>
<accession>A0A0A9E5U6</accession>
<name>A0A0A9E5U6_ARUDO</name>